<feature type="transmembrane region" description="Helical" evidence="3">
    <location>
        <begin position="92"/>
        <end position="115"/>
    </location>
</feature>
<feature type="transmembrane region" description="Helical" evidence="3">
    <location>
        <begin position="20"/>
        <end position="40"/>
    </location>
</feature>
<feature type="region of interest" description="Disordered" evidence="2">
    <location>
        <begin position="305"/>
        <end position="325"/>
    </location>
</feature>
<evidence type="ECO:0000313" key="4">
    <source>
        <dbReference type="EMBL" id="CPR18017.1"/>
    </source>
</evidence>
<dbReference type="Gene3D" id="1.10.287.2610">
    <property type="match status" value="1"/>
</dbReference>
<reference evidence="5" key="1">
    <citation type="submission" date="2015-02" db="EMBL/GenBank/DDBJ databases">
        <authorList>
            <person name="Chooi Y.-H."/>
        </authorList>
    </citation>
    <scope>NUCLEOTIDE SEQUENCE [LARGE SCALE GENOMIC DNA]</scope>
    <source>
        <strain evidence="5">strain Y</strain>
    </source>
</reference>
<keyword evidence="3" id="KW-0812">Transmembrane</keyword>
<dbReference type="RefSeq" id="WP_052743762.1">
    <property type="nucleotide sequence ID" value="NZ_LN829118.1"/>
</dbReference>
<keyword evidence="1" id="KW-0175">Coiled coil</keyword>
<feature type="transmembrane region" description="Helical" evidence="3">
    <location>
        <begin position="193"/>
        <end position="216"/>
    </location>
</feature>
<dbReference type="Proteomes" id="UP000033187">
    <property type="component" value="Chromosome 1"/>
</dbReference>
<keyword evidence="5" id="KW-1185">Reference proteome</keyword>
<proteinExistence type="predicted"/>
<keyword evidence="3" id="KW-0472">Membrane</keyword>
<organism evidence="4 5">
    <name type="scientific">Candidatus Filomicrobium marinum</name>
    <dbReference type="NCBI Taxonomy" id="1608628"/>
    <lineage>
        <taxon>Bacteria</taxon>
        <taxon>Pseudomonadati</taxon>
        <taxon>Pseudomonadota</taxon>
        <taxon>Alphaproteobacteria</taxon>
        <taxon>Hyphomicrobiales</taxon>
        <taxon>Hyphomicrobiaceae</taxon>
        <taxon>Filomicrobium</taxon>
    </lineage>
</organism>
<evidence type="ECO:0000256" key="3">
    <source>
        <dbReference type="SAM" id="Phobius"/>
    </source>
</evidence>
<evidence type="ECO:0000256" key="2">
    <source>
        <dbReference type="SAM" id="MobiDB-lite"/>
    </source>
</evidence>
<keyword evidence="3" id="KW-1133">Transmembrane helix</keyword>
<dbReference type="OrthoDB" id="7927289at2"/>
<evidence type="ECO:0000313" key="5">
    <source>
        <dbReference type="Proteomes" id="UP000033187"/>
    </source>
</evidence>
<dbReference type="EMBL" id="LN829119">
    <property type="protein sequence ID" value="CPR18017.1"/>
    <property type="molecule type" value="Genomic_DNA"/>
</dbReference>
<feature type="transmembrane region" description="Helical" evidence="3">
    <location>
        <begin position="61"/>
        <end position="80"/>
    </location>
</feature>
<accession>A0A0D6JDM7</accession>
<name>A0A0D6JDM7_9HYPH</name>
<feature type="compositionally biased region" description="Polar residues" evidence="2">
    <location>
        <begin position="315"/>
        <end position="325"/>
    </location>
</feature>
<dbReference type="SUPFAM" id="SSF57997">
    <property type="entry name" value="Tropomyosin"/>
    <property type="match status" value="1"/>
</dbReference>
<dbReference type="KEGG" id="fiy:BN1229_v1_1521"/>
<protein>
    <submittedName>
        <fullName evidence="4">Uncharacterized protein</fullName>
    </submittedName>
</protein>
<sequence>MENLSPDAITGWLQPLKDAIGPAWPTLLALMSAFLLFWLTQGFWKRMWAALEANILSNWRLALLGLAAFALSMASGWTTWDGMRNFTREPLLSGLITFGIQGVMLIAAWLIGESFATGMHSRSRNRVYGLTGVIVGMLAGFGIVGGVIALASTGGLPLTTNHILFAGVGLALILLLAILQGDLVRPYFQGAKVIVRNAVLWVMFLACMGTSVFFAFDSRFTAIFPQEERTRASVLRAQNQVAGIVADIGRTLSARQQTETETLFRSEGWGAYENQLDELAGKAQGSQSAIEAYFVEQMEARRRTIAEQQERRASAESQQAGLQGKNVQLNEELSQLQAERPGAMTAVIEQQQVVSEIERRMDEQRAKVLAEEKGVEGSGKAGRGQMWRAEKAALDRVAAELQVANERLRGPQKRVSEIDKRIASIKSELSQIEGTLAQLKGEAATAERRISAAERTTGVEESALNVDPAHVLPAFERAKAAFRRQPTLERLTDLQQQCAQLLGAMAATPATRESIRTVDCDPKRATDAASALFTLNAGAKVFAQNCVGGEKLERHSTTDQLFDFARGCLADSGLPSETTDQLRKRINFAELNRDDKAHNFVVSWNAFQDGNRLAYLALANAIAIDLLVLMTGLFGANALRSPLQDVPSYKPRSAKQLEAIIENALAPDAYETAHAVIEAMQPITPVDGFTQEVILSDNETGDRASVRKVLNAGATIGAVAQDPMEPRRYLVRPELFEFLSIVARKQYESSEEHRRLAELKQLVTVALQPHVGDHAAIVLHNLQPINERDGFSSEVLFKEISPSHHPIVRRALNAAATLRYVMQDVRSGERDRYYVHKDLYKTIAKISSANPITATWQSGHPLLIGGKDEVREGGVLNAAPASVPQDLPTYLTYADNARDKKSAESDDLSPEQAEKLRSYYESRLLKALGLTDVVIKERLGTEGVREAAIDAWKALKRNADRNQRLHELMGEYQNQHNLALSEEYSRLRSEIDGNGQRADILDRADRDVNELFPILMLFPETGLISYIIAELETAYANGLTVDEQELLDRLRDVQQVMADLDLSEVEAWQMVEEALISVDER</sequence>
<gene>
    <name evidence="4" type="ORF">YBN1229_v1_1521</name>
</gene>
<evidence type="ECO:0000256" key="1">
    <source>
        <dbReference type="SAM" id="Coils"/>
    </source>
</evidence>
<feature type="transmembrane region" description="Helical" evidence="3">
    <location>
        <begin position="127"/>
        <end position="151"/>
    </location>
</feature>
<feature type="compositionally biased region" description="Basic and acidic residues" evidence="2">
    <location>
        <begin position="305"/>
        <end position="314"/>
    </location>
</feature>
<dbReference type="KEGG" id="fil:BN1229_v1_1519"/>
<feature type="coiled-coil region" evidence="1">
    <location>
        <begin position="422"/>
        <end position="456"/>
    </location>
</feature>
<feature type="transmembrane region" description="Helical" evidence="3">
    <location>
        <begin position="163"/>
        <end position="181"/>
    </location>
</feature>
<dbReference type="AlphaFoldDB" id="A0A0D6JDM7"/>